<accession>A0AA37L5Y9</accession>
<dbReference type="Proteomes" id="UP001055115">
    <property type="component" value="Unassembled WGS sequence"/>
</dbReference>
<dbReference type="AlphaFoldDB" id="A0AA37L5Y9"/>
<dbReference type="RefSeq" id="XP_049122568.1">
    <property type="nucleotide sequence ID" value="XM_049266611.1"/>
</dbReference>
<sequence>MELGDYDEGERRYDRDVVEPQSPRPRASRRSMDFTTAFSLAARWGAVLFIDECDMYLEKRSDTSSKKNRMVFPVSIADLANLPGEERYDMLEAEVEALSEIDVNDRRIRNIVKTAGIMAKREERRVLFRDIEKFMQITEGIRVKKEVSTFNGV</sequence>
<reference evidence="2 3" key="1">
    <citation type="submission" date="2022-03" db="EMBL/GenBank/DDBJ databases">
        <title>Genome data of Colletotrichum spp.</title>
        <authorList>
            <person name="Utami Y.D."/>
            <person name="Hiruma K."/>
        </authorList>
    </citation>
    <scope>NUCLEOTIDE SEQUENCE [LARGE SCALE GENOMIC DNA]</scope>
    <source>
        <strain evidence="2 3">MAFF 239500</strain>
    </source>
</reference>
<feature type="compositionally biased region" description="Basic and acidic residues" evidence="1">
    <location>
        <begin position="9"/>
        <end position="18"/>
    </location>
</feature>
<evidence type="ECO:0008006" key="4">
    <source>
        <dbReference type="Google" id="ProtNLM"/>
    </source>
</evidence>
<proteinExistence type="predicted"/>
<gene>
    <name evidence="2" type="ORF">ColSpa_00399</name>
</gene>
<evidence type="ECO:0000256" key="1">
    <source>
        <dbReference type="SAM" id="MobiDB-lite"/>
    </source>
</evidence>
<dbReference type="GeneID" id="73321201"/>
<dbReference type="PANTHER" id="PTHR46411:SF3">
    <property type="entry name" value="AAA+ ATPASE DOMAIN-CONTAINING PROTEIN"/>
    <property type="match status" value="1"/>
</dbReference>
<organism evidence="2 3">
    <name type="scientific">Colletotrichum spaethianum</name>
    <dbReference type="NCBI Taxonomy" id="700344"/>
    <lineage>
        <taxon>Eukaryota</taxon>
        <taxon>Fungi</taxon>
        <taxon>Dikarya</taxon>
        <taxon>Ascomycota</taxon>
        <taxon>Pezizomycotina</taxon>
        <taxon>Sordariomycetes</taxon>
        <taxon>Hypocreomycetidae</taxon>
        <taxon>Glomerellales</taxon>
        <taxon>Glomerellaceae</taxon>
        <taxon>Colletotrichum</taxon>
        <taxon>Colletotrichum spaethianum species complex</taxon>
    </lineage>
</organism>
<feature type="region of interest" description="Disordered" evidence="1">
    <location>
        <begin position="1"/>
        <end position="30"/>
    </location>
</feature>
<evidence type="ECO:0000313" key="3">
    <source>
        <dbReference type="Proteomes" id="UP001055115"/>
    </source>
</evidence>
<name>A0AA37L5Y9_9PEZI</name>
<evidence type="ECO:0000313" key="2">
    <source>
        <dbReference type="EMBL" id="GKT40218.1"/>
    </source>
</evidence>
<comment type="caution">
    <text evidence="2">The sequence shown here is derived from an EMBL/GenBank/DDBJ whole genome shotgun (WGS) entry which is preliminary data.</text>
</comment>
<protein>
    <recommendedName>
        <fullName evidence="4">ATPase AAA-type core domain-containing protein</fullName>
    </recommendedName>
</protein>
<dbReference type="PANTHER" id="PTHR46411">
    <property type="entry name" value="FAMILY ATPASE, PUTATIVE-RELATED"/>
    <property type="match status" value="1"/>
</dbReference>
<keyword evidence="3" id="KW-1185">Reference proteome</keyword>
<dbReference type="EMBL" id="BQXU01000001">
    <property type="protein sequence ID" value="GKT40218.1"/>
    <property type="molecule type" value="Genomic_DNA"/>
</dbReference>